<feature type="domain" description="UDP-N-acetylglucosamine 2-epimerase" evidence="2">
    <location>
        <begin position="36"/>
        <end position="370"/>
    </location>
</feature>
<dbReference type="SUPFAM" id="SSF53756">
    <property type="entry name" value="UDP-Glycosyltransferase/glycogen phosphorylase"/>
    <property type="match status" value="1"/>
</dbReference>
<dbReference type="Pfam" id="PF02350">
    <property type="entry name" value="Epimerase_2"/>
    <property type="match status" value="1"/>
</dbReference>
<evidence type="ECO:0000313" key="3">
    <source>
        <dbReference type="EMBL" id="EGK69788.1"/>
    </source>
</evidence>
<reference evidence="3 4" key="1">
    <citation type="journal article" date="2011" name="J. Bacteriol.">
        <title>Genome sequence of Methyloversatilis universalis FAM5T, a methylotrophic representative of the order Rhodocyclales.</title>
        <authorList>
            <person name="Kittichotirat W."/>
            <person name="Good N.M."/>
            <person name="Hall R."/>
            <person name="Bringel F."/>
            <person name="Lajus A."/>
            <person name="Medigue C."/>
            <person name="Smalley N.E."/>
            <person name="Beck D."/>
            <person name="Bumgarner R."/>
            <person name="Vuilleumier S."/>
            <person name="Kalyuzhnaya M.G."/>
        </authorList>
    </citation>
    <scope>NUCLEOTIDE SEQUENCE [LARGE SCALE GENOMIC DNA]</scope>
    <source>
        <strain evidence="4">ATCC BAA-1314 / JCM 13912 / FAM5</strain>
    </source>
</reference>
<dbReference type="PANTHER" id="PTHR43174:SF1">
    <property type="entry name" value="UDP-N-ACETYLGLUCOSAMINE 2-EPIMERASE"/>
    <property type="match status" value="1"/>
</dbReference>
<dbReference type="RefSeq" id="WP_008064350.1">
    <property type="nucleotide sequence ID" value="NZ_AFHG01000059.1"/>
</dbReference>
<dbReference type="InterPro" id="IPR029767">
    <property type="entry name" value="WecB-like"/>
</dbReference>
<dbReference type="PANTHER" id="PTHR43174">
    <property type="entry name" value="UDP-N-ACETYLGLUCOSAMINE 2-EPIMERASE"/>
    <property type="match status" value="1"/>
</dbReference>
<accession>F5RHF6</accession>
<gene>
    <name evidence="3" type="ORF">METUNv1_03753</name>
</gene>
<dbReference type="Proteomes" id="UP000005019">
    <property type="component" value="Unassembled WGS sequence"/>
</dbReference>
<protein>
    <submittedName>
        <fullName evidence="3">UDP-N-acetylglucosamine 2-epimerase</fullName>
    </submittedName>
</protein>
<dbReference type="EMBL" id="AFHG01000059">
    <property type="protein sequence ID" value="EGK69788.1"/>
    <property type="molecule type" value="Genomic_DNA"/>
</dbReference>
<keyword evidence="1" id="KW-0413">Isomerase</keyword>
<name>F5RHF6_METUF</name>
<evidence type="ECO:0000313" key="4">
    <source>
        <dbReference type="Proteomes" id="UP000005019"/>
    </source>
</evidence>
<proteinExistence type="inferred from homology"/>
<dbReference type="GO" id="GO:0016853">
    <property type="term" value="F:isomerase activity"/>
    <property type="evidence" value="ECO:0007669"/>
    <property type="project" value="UniProtKB-KW"/>
</dbReference>
<comment type="caution">
    <text evidence="3">The sequence shown here is derived from an EMBL/GenBank/DDBJ whole genome shotgun (WGS) entry which is preliminary data.</text>
</comment>
<dbReference type="InterPro" id="IPR003331">
    <property type="entry name" value="UDP_GlcNAc_Epimerase_2_dom"/>
</dbReference>
<dbReference type="AlphaFoldDB" id="F5RHF6"/>
<evidence type="ECO:0000259" key="2">
    <source>
        <dbReference type="Pfam" id="PF02350"/>
    </source>
</evidence>
<keyword evidence="4" id="KW-1185">Reference proteome</keyword>
<dbReference type="eggNOG" id="COG0381">
    <property type="taxonomic scope" value="Bacteria"/>
</dbReference>
<dbReference type="OrthoDB" id="9803238at2"/>
<dbReference type="STRING" id="1000565.METUNv1_03753"/>
<organism evidence="3 4">
    <name type="scientific">Methyloversatilis universalis (strain ATCC BAA-1314 / DSM 25237 / JCM 13912 / CCUG 52030 / FAM5)</name>
    <dbReference type="NCBI Taxonomy" id="1000565"/>
    <lineage>
        <taxon>Bacteria</taxon>
        <taxon>Pseudomonadati</taxon>
        <taxon>Pseudomonadota</taxon>
        <taxon>Betaproteobacteria</taxon>
        <taxon>Nitrosomonadales</taxon>
        <taxon>Sterolibacteriaceae</taxon>
        <taxon>Methyloversatilis</taxon>
    </lineage>
</organism>
<sequence length="381" mass="41454">MSDKRVTAPVLCVVGARPNYMKMAPILRAFDQHVPAIPWVLVHTGQHYDHAMNERLFSGLRLPTPHHNLEVGSGTHAVQTAEIMKRFEPLVDELGPSCVLVVGDVNSTLACALVAVKKHIPVVHVEAGLRSGDRAMPEEINRILVDRISDRLYTTERSALDNLVGEGVAQDWVHFAGNVMIDSLLSSQPLAVPPAKTLAEHGIAPALIADGRYGVVTLHRPSNVDDPEQLKRLAAMLTRAAERLPLVFAIHPRTRGNLEKFGLGALLDNPRIALLPPLGYLEMLGLMSAATVMITDSGGLQEETTALSVPCLTLRENTERPITVEQGTNTVIGIDDALFARSLDDILATGGKRGRVPEYWDGHAAERIAADLNNWLLQRSA</sequence>
<dbReference type="Gene3D" id="3.40.50.2000">
    <property type="entry name" value="Glycogen Phosphorylase B"/>
    <property type="match status" value="2"/>
</dbReference>
<dbReference type="CDD" id="cd03786">
    <property type="entry name" value="GTB_UDP-GlcNAc_2-Epimerase"/>
    <property type="match status" value="1"/>
</dbReference>
<comment type="similarity">
    <text evidence="1">Belongs to the UDP-N-acetylglucosamine 2-epimerase family.</text>
</comment>
<dbReference type="NCBIfam" id="TIGR00236">
    <property type="entry name" value="wecB"/>
    <property type="match status" value="1"/>
</dbReference>
<evidence type="ECO:0000256" key="1">
    <source>
        <dbReference type="RuleBase" id="RU003513"/>
    </source>
</evidence>